<evidence type="ECO:0000259" key="1">
    <source>
        <dbReference type="Pfam" id="PF00078"/>
    </source>
</evidence>
<dbReference type="OrthoDB" id="416454at2759"/>
<name>A0A2I0UNV1_LIMLA</name>
<reference evidence="3" key="1">
    <citation type="submission" date="2017-11" db="EMBL/GenBank/DDBJ databases">
        <authorList>
            <person name="Lima N.C."/>
            <person name="Parody-Merino A.M."/>
            <person name="Battley P.F."/>
            <person name="Fidler A.E."/>
            <person name="Prosdocimi F."/>
        </authorList>
    </citation>
    <scope>NUCLEOTIDE SEQUENCE [LARGE SCALE GENOMIC DNA]</scope>
</reference>
<protein>
    <recommendedName>
        <fullName evidence="1">Reverse transcriptase domain-containing protein</fullName>
    </recommendedName>
</protein>
<feature type="domain" description="Reverse transcriptase" evidence="1">
    <location>
        <begin position="5"/>
        <end position="92"/>
    </location>
</feature>
<dbReference type="AlphaFoldDB" id="A0A2I0UNV1"/>
<gene>
    <name evidence="2" type="ORF">llap_1938</name>
</gene>
<sequence>MSKWKPVMRGVLQGSVLGPVLFNIFIRDRDSGIECTLSKFADDTKLCDTVNMLGGRDAIKRDLDRLERWAHANLMKSNQDKCKVLHLRHSNPKHKCRLGGEWIKSSPAEKALGVLVDEKLNITQQCVLAAQKTNPVLGCSRSRELLSPLYSALVRPHLEYHLQLWSPQHRKDMDLLEGVQRRATKMITVMEHLSYEDRLRDLGLFSLQKRRLRGDLITAFQ</sequence>
<organism evidence="2 3">
    <name type="scientific">Limosa lapponica baueri</name>
    <dbReference type="NCBI Taxonomy" id="1758121"/>
    <lineage>
        <taxon>Eukaryota</taxon>
        <taxon>Metazoa</taxon>
        <taxon>Chordata</taxon>
        <taxon>Craniata</taxon>
        <taxon>Vertebrata</taxon>
        <taxon>Euteleostomi</taxon>
        <taxon>Archelosauria</taxon>
        <taxon>Archosauria</taxon>
        <taxon>Dinosauria</taxon>
        <taxon>Saurischia</taxon>
        <taxon>Theropoda</taxon>
        <taxon>Coelurosauria</taxon>
        <taxon>Aves</taxon>
        <taxon>Neognathae</taxon>
        <taxon>Neoaves</taxon>
        <taxon>Charadriiformes</taxon>
        <taxon>Scolopacidae</taxon>
        <taxon>Limosa</taxon>
    </lineage>
</organism>
<dbReference type="Proteomes" id="UP000233556">
    <property type="component" value="Unassembled WGS sequence"/>
</dbReference>
<evidence type="ECO:0000313" key="2">
    <source>
        <dbReference type="EMBL" id="PKU47738.1"/>
    </source>
</evidence>
<keyword evidence="3" id="KW-1185">Reference proteome</keyword>
<dbReference type="PANTHER" id="PTHR33332">
    <property type="entry name" value="REVERSE TRANSCRIPTASE DOMAIN-CONTAINING PROTEIN"/>
    <property type="match status" value="1"/>
</dbReference>
<dbReference type="InterPro" id="IPR000477">
    <property type="entry name" value="RT_dom"/>
</dbReference>
<dbReference type="Pfam" id="PF00078">
    <property type="entry name" value="RVT_1"/>
    <property type="match status" value="1"/>
</dbReference>
<proteinExistence type="predicted"/>
<dbReference type="PRINTS" id="PR01345">
    <property type="entry name" value="CERVTRCPTASE"/>
</dbReference>
<evidence type="ECO:0000313" key="3">
    <source>
        <dbReference type="Proteomes" id="UP000233556"/>
    </source>
</evidence>
<reference evidence="3" key="2">
    <citation type="submission" date="2017-12" db="EMBL/GenBank/DDBJ databases">
        <title>Genome sequence of the Bar-tailed Godwit (Limosa lapponica baueri).</title>
        <authorList>
            <person name="Lima N.C.B."/>
            <person name="Parody-Merino A.M."/>
            <person name="Battley P.F."/>
            <person name="Fidler A.E."/>
            <person name="Prosdocimi F."/>
        </authorList>
    </citation>
    <scope>NUCLEOTIDE SEQUENCE [LARGE SCALE GENOMIC DNA]</scope>
</reference>
<accession>A0A2I0UNV1</accession>
<dbReference type="EMBL" id="KZ505670">
    <property type="protein sequence ID" value="PKU47738.1"/>
    <property type="molecule type" value="Genomic_DNA"/>
</dbReference>